<organism evidence="1">
    <name type="scientific">Myoviridae sp. ct8mY9</name>
    <dbReference type="NCBI Taxonomy" id="2827664"/>
    <lineage>
        <taxon>Viruses</taxon>
        <taxon>Duplodnaviria</taxon>
        <taxon>Heunggongvirae</taxon>
        <taxon>Uroviricota</taxon>
        <taxon>Caudoviricetes</taxon>
    </lineage>
</organism>
<reference evidence="1" key="1">
    <citation type="journal article" date="2021" name="Proc. Natl. Acad. Sci. U.S.A.">
        <title>A Catalog of Tens of Thousands of Viruses from Human Metagenomes Reveals Hidden Associations with Chronic Diseases.</title>
        <authorList>
            <person name="Tisza M.J."/>
            <person name="Buck C.B."/>
        </authorList>
    </citation>
    <scope>NUCLEOTIDE SEQUENCE</scope>
    <source>
        <strain evidence="1">Ct8mY9</strain>
    </source>
</reference>
<evidence type="ECO:0000313" key="1">
    <source>
        <dbReference type="EMBL" id="DAF49391.1"/>
    </source>
</evidence>
<dbReference type="EMBL" id="BK032581">
    <property type="protein sequence ID" value="DAF49391.1"/>
    <property type="molecule type" value="Genomic_DNA"/>
</dbReference>
<sequence>MKIINTEELLKLNDIEKIQFIKQIILGQAKFIGGNANEKRQSKGYSL</sequence>
<name>A0A8S5SFI0_9CAUD</name>
<proteinExistence type="predicted"/>
<accession>A0A8S5SFI0</accession>
<protein>
    <submittedName>
        <fullName evidence="1">Uncharacterized protein</fullName>
    </submittedName>
</protein>